<evidence type="ECO:0000313" key="8">
    <source>
        <dbReference type="EMBL" id="GFO01803.1"/>
    </source>
</evidence>
<dbReference type="InterPro" id="IPR051663">
    <property type="entry name" value="CLec_Tetranectin-domain"/>
</dbReference>
<evidence type="ECO:0000256" key="1">
    <source>
        <dbReference type="ARBA" id="ARBA00004613"/>
    </source>
</evidence>
<dbReference type="InterPro" id="IPR016186">
    <property type="entry name" value="C-type_lectin-like/link_sf"/>
</dbReference>
<evidence type="ECO:0000256" key="6">
    <source>
        <dbReference type="SAM" id="SignalP"/>
    </source>
</evidence>
<gene>
    <name evidence="8" type="ORF">PoB_002830800</name>
</gene>
<dbReference type="SMART" id="SM00034">
    <property type="entry name" value="CLECT"/>
    <property type="match status" value="1"/>
</dbReference>
<evidence type="ECO:0000259" key="7">
    <source>
        <dbReference type="PROSITE" id="PS50041"/>
    </source>
</evidence>
<keyword evidence="3 6" id="KW-0732">Signal</keyword>
<keyword evidence="2" id="KW-0964">Secreted</keyword>
<comment type="caution">
    <text evidence="8">The sequence shown here is derived from an EMBL/GenBank/DDBJ whole genome shotgun (WGS) entry which is preliminary data.</text>
</comment>
<organism evidence="8 9">
    <name type="scientific">Plakobranchus ocellatus</name>
    <dbReference type="NCBI Taxonomy" id="259542"/>
    <lineage>
        <taxon>Eukaryota</taxon>
        <taxon>Metazoa</taxon>
        <taxon>Spiralia</taxon>
        <taxon>Lophotrochozoa</taxon>
        <taxon>Mollusca</taxon>
        <taxon>Gastropoda</taxon>
        <taxon>Heterobranchia</taxon>
        <taxon>Euthyneura</taxon>
        <taxon>Panpulmonata</taxon>
        <taxon>Sacoglossa</taxon>
        <taxon>Placobranchoidea</taxon>
        <taxon>Plakobranchidae</taxon>
        <taxon>Plakobranchus</taxon>
    </lineage>
</organism>
<dbReference type="InterPro" id="IPR001304">
    <property type="entry name" value="C-type_lectin-like"/>
</dbReference>
<dbReference type="GO" id="GO:0008083">
    <property type="term" value="F:growth factor activity"/>
    <property type="evidence" value="ECO:0007669"/>
    <property type="project" value="TreeGrafter"/>
</dbReference>
<dbReference type="PANTHER" id="PTHR22799:SF1">
    <property type="entry name" value="C-TYPE LECTIN DOMAIN FAMILY 11 MEMBER A"/>
    <property type="match status" value="1"/>
</dbReference>
<accession>A0AAV4A515</accession>
<evidence type="ECO:0000256" key="2">
    <source>
        <dbReference type="ARBA" id="ARBA00022525"/>
    </source>
</evidence>
<feature type="domain" description="C-type lectin" evidence="7">
    <location>
        <begin position="29"/>
        <end position="147"/>
    </location>
</feature>
<evidence type="ECO:0000256" key="4">
    <source>
        <dbReference type="ARBA" id="ARBA00022734"/>
    </source>
</evidence>
<dbReference type="SUPFAM" id="SSF56436">
    <property type="entry name" value="C-type lectin-like"/>
    <property type="match status" value="1"/>
</dbReference>
<evidence type="ECO:0000313" key="9">
    <source>
        <dbReference type="Proteomes" id="UP000735302"/>
    </source>
</evidence>
<evidence type="ECO:0000256" key="3">
    <source>
        <dbReference type="ARBA" id="ARBA00022729"/>
    </source>
</evidence>
<dbReference type="EMBL" id="BLXT01003539">
    <property type="protein sequence ID" value="GFO01803.1"/>
    <property type="molecule type" value="Genomic_DNA"/>
</dbReference>
<comment type="subcellular location">
    <subcellularLocation>
        <location evidence="1">Secreted</location>
    </subcellularLocation>
</comment>
<name>A0AAV4A515_9GAST</name>
<reference evidence="8 9" key="1">
    <citation type="journal article" date="2021" name="Elife">
        <title>Chloroplast acquisition without the gene transfer in kleptoplastic sea slugs, Plakobranchus ocellatus.</title>
        <authorList>
            <person name="Maeda T."/>
            <person name="Takahashi S."/>
            <person name="Yoshida T."/>
            <person name="Shimamura S."/>
            <person name="Takaki Y."/>
            <person name="Nagai Y."/>
            <person name="Toyoda A."/>
            <person name="Suzuki Y."/>
            <person name="Arimoto A."/>
            <person name="Ishii H."/>
            <person name="Satoh N."/>
            <person name="Nishiyama T."/>
            <person name="Hasebe M."/>
            <person name="Maruyama T."/>
            <person name="Minagawa J."/>
            <person name="Obokata J."/>
            <person name="Shigenobu S."/>
        </authorList>
    </citation>
    <scope>NUCLEOTIDE SEQUENCE [LARGE SCALE GENOMIC DNA]</scope>
</reference>
<dbReference type="PROSITE" id="PS50041">
    <property type="entry name" value="C_TYPE_LECTIN_2"/>
    <property type="match status" value="1"/>
</dbReference>
<dbReference type="PROSITE" id="PS00615">
    <property type="entry name" value="C_TYPE_LECTIN_1"/>
    <property type="match status" value="1"/>
</dbReference>
<sequence>MSIFPILLTIGVLMISSAQAVTYLTSEPYNGKKYLLSNGLEVFDLAKMNARCKGSGGYLVDIDNSSEQNWLEYFVSYEAGGHVVYTGITDEGSEGHYYHYNTKKPAKYLGWKWRQPDNWKGKEHCVNIAYNGLNDIDCGRKAKYICEVPA</sequence>
<dbReference type="Gene3D" id="3.10.100.10">
    <property type="entry name" value="Mannose-Binding Protein A, subunit A"/>
    <property type="match status" value="1"/>
</dbReference>
<dbReference type="GO" id="GO:0005615">
    <property type="term" value="C:extracellular space"/>
    <property type="evidence" value="ECO:0007669"/>
    <property type="project" value="TreeGrafter"/>
</dbReference>
<protein>
    <submittedName>
        <fullName evidence="8">Mannose-binding protein c</fullName>
    </submittedName>
</protein>
<dbReference type="Proteomes" id="UP000735302">
    <property type="component" value="Unassembled WGS sequence"/>
</dbReference>
<dbReference type="InterPro" id="IPR016187">
    <property type="entry name" value="CTDL_fold"/>
</dbReference>
<feature type="chain" id="PRO_5043326966" evidence="6">
    <location>
        <begin position="21"/>
        <end position="150"/>
    </location>
</feature>
<dbReference type="AlphaFoldDB" id="A0AAV4A515"/>
<evidence type="ECO:0000256" key="5">
    <source>
        <dbReference type="ARBA" id="ARBA00023157"/>
    </source>
</evidence>
<dbReference type="PANTHER" id="PTHR22799">
    <property type="entry name" value="TETRANECTIN-RELATED"/>
    <property type="match status" value="1"/>
</dbReference>
<dbReference type="Pfam" id="PF00059">
    <property type="entry name" value="Lectin_C"/>
    <property type="match status" value="1"/>
</dbReference>
<keyword evidence="4" id="KW-0430">Lectin</keyword>
<feature type="signal peptide" evidence="6">
    <location>
        <begin position="1"/>
        <end position="20"/>
    </location>
</feature>
<dbReference type="GO" id="GO:0030246">
    <property type="term" value="F:carbohydrate binding"/>
    <property type="evidence" value="ECO:0007669"/>
    <property type="project" value="UniProtKB-KW"/>
</dbReference>
<dbReference type="InterPro" id="IPR018378">
    <property type="entry name" value="C-type_lectin_CS"/>
</dbReference>
<proteinExistence type="predicted"/>
<keyword evidence="9" id="KW-1185">Reference proteome</keyword>
<keyword evidence="5" id="KW-1015">Disulfide bond</keyword>